<evidence type="ECO:0000313" key="2">
    <source>
        <dbReference type="EMBL" id="VVV96173.1"/>
    </source>
</evidence>
<dbReference type="AlphaFoldDB" id="A0A5K1A3Z0"/>
<sequence length="95" mass="10270">MGDSFNRMIFYEHVQGTLVGWAEKARRKNAAGPMSNRASPSMSSYTQAAHTGNRSPNEVQLQEAPLVHAVPTNTPATGRLEASPAKKIHAEEIAP</sequence>
<proteinExistence type="predicted"/>
<feature type="compositionally biased region" description="Polar residues" evidence="1">
    <location>
        <begin position="36"/>
        <end position="57"/>
    </location>
</feature>
<feature type="region of interest" description="Disordered" evidence="1">
    <location>
        <begin position="25"/>
        <end position="57"/>
    </location>
</feature>
<accession>A0A5K1A3Z0</accession>
<name>A0A5K1A3Z0_9MAGN</name>
<organism evidence="2">
    <name type="scientific">Nymphaea colorata</name>
    <name type="common">pocket water lily</name>
    <dbReference type="NCBI Taxonomy" id="210225"/>
    <lineage>
        <taxon>Eukaryota</taxon>
        <taxon>Viridiplantae</taxon>
        <taxon>Streptophyta</taxon>
        <taxon>Embryophyta</taxon>
        <taxon>Tracheophyta</taxon>
        <taxon>Spermatophyta</taxon>
        <taxon>Magnoliopsida</taxon>
        <taxon>Nymphaeales</taxon>
        <taxon>Nymphaeaceae</taxon>
        <taxon>Nymphaea</taxon>
    </lineage>
</organism>
<reference evidence="2" key="1">
    <citation type="submission" date="2019-09" db="EMBL/GenBank/DDBJ databases">
        <authorList>
            <person name="Zhang L."/>
        </authorList>
    </citation>
    <scope>NUCLEOTIDE SEQUENCE</scope>
</reference>
<protein>
    <submittedName>
        <fullName evidence="2">Uncharacterized protein</fullName>
    </submittedName>
</protein>
<feature type="region of interest" description="Disordered" evidence="1">
    <location>
        <begin position="71"/>
        <end position="95"/>
    </location>
</feature>
<evidence type="ECO:0000256" key="1">
    <source>
        <dbReference type="SAM" id="MobiDB-lite"/>
    </source>
</evidence>
<gene>
    <name evidence="2" type="ORF">NYM_LOCUS11551</name>
</gene>
<dbReference type="EMBL" id="LR721780">
    <property type="protein sequence ID" value="VVV96173.1"/>
    <property type="molecule type" value="Genomic_DNA"/>
</dbReference>